<sequence>MGRRSNPRMQTFKGRTAVLALRLVACLPFTLNRWLATLIGALIATLPTTALRNSRINLALCYPELSARQHKRLARQSLVESIRNTFEIALFWHHPEAGLKRVVRVDGGEPLQAAVDSGKPVMILAPHLGCWEVLNFWLADHYDLHVMFAPSGLPEVDALVRQGREHFGSTMYPTTARGVAGLVRAMRKGAMTAILPDQVPDRRSGRHAPFYGQPAYTGTLACKLIQQTGARPFMAWAKRLPGTQGFELRFRPADNAIADPDLDTSLVALNQSIEALINEGPEQYLWSYKRFRRPPKGQHAPY</sequence>
<evidence type="ECO:0000256" key="4">
    <source>
        <dbReference type="ARBA" id="ARBA00022679"/>
    </source>
</evidence>
<dbReference type="GO" id="GO:0016746">
    <property type="term" value="F:acyltransferase activity"/>
    <property type="evidence" value="ECO:0007669"/>
    <property type="project" value="UniProtKB-KW"/>
</dbReference>
<comment type="subcellular location">
    <subcellularLocation>
        <location evidence="1">Cell inner membrane</location>
    </subcellularLocation>
</comment>
<accession>A0A418Y472</accession>
<proteinExistence type="predicted"/>
<dbReference type="GO" id="GO:0009247">
    <property type="term" value="P:glycolipid biosynthetic process"/>
    <property type="evidence" value="ECO:0007669"/>
    <property type="project" value="UniProtKB-ARBA"/>
</dbReference>
<name>A0A418Y472_9GAMM</name>
<dbReference type="Proteomes" id="UP000283734">
    <property type="component" value="Unassembled WGS sequence"/>
</dbReference>
<dbReference type="PIRSF" id="PIRSF026649">
    <property type="entry name" value="MsbB"/>
    <property type="match status" value="1"/>
</dbReference>
<dbReference type="Pfam" id="PF03279">
    <property type="entry name" value="Lip_A_acyltrans"/>
    <property type="match status" value="1"/>
</dbReference>
<dbReference type="AlphaFoldDB" id="A0A418Y472"/>
<dbReference type="InterPro" id="IPR004960">
    <property type="entry name" value="LipA_acyltrans"/>
</dbReference>
<evidence type="ECO:0000313" key="7">
    <source>
        <dbReference type="EMBL" id="RJG20327.1"/>
    </source>
</evidence>
<keyword evidence="3" id="KW-0997">Cell inner membrane</keyword>
<keyword evidence="2" id="KW-1003">Cell membrane</keyword>
<dbReference type="PANTHER" id="PTHR30606">
    <property type="entry name" value="LIPID A BIOSYNTHESIS LAUROYL ACYLTRANSFERASE"/>
    <property type="match status" value="1"/>
</dbReference>
<evidence type="ECO:0000313" key="8">
    <source>
        <dbReference type="Proteomes" id="UP000283734"/>
    </source>
</evidence>
<dbReference type="OrthoDB" id="9803456at2"/>
<keyword evidence="8" id="KW-1185">Reference proteome</keyword>
<keyword evidence="5" id="KW-0472">Membrane</keyword>
<dbReference type="EMBL" id="QYYA01000001">
    <property type="protein sequence ID" value="RJG20327.1"/>
    <property type="molecule type" value="Genomic_DNA"/>
</dbReference>
<organism evidence="7 8">
    <name type="scientific">Alcanivorax profundi</name>
    <dbReference type="NCBI Taxonomy" id="2338368"/>
    <lineage>
        <taxon>Bacteria</taxon>
        <taxon>Pseudomonadati</taxon>
        <taxon>Pseudomonadota</taxon>
        <taxon>Gammaproteobacteria</taxon>
        <taxon>Oceanospirillales</taxon>
        <taxon>Alcanivoracaceae</taxon>
        <taxon>Alcanivorax</taxon>
    </lineage>
</organism>
<gene>
    <name evidence="7" type="ORF">D4A39_04825</name>
</gene>
<evidence type="ECO:0000256" key="3">
    <source>
        <dbReference type="ARBA" id="ARBA00022519"/>
    </source>
</evidence>
<reference evidence="7 8" key="1">
    <citation type="submission" date="2018-09" db="EMBL/GenBank/DDBJ databases">
        <title>Alcanivorax profundi sp. nov., isolated from 1000 m-depth seawater of the Mariana Trench.</title>
        <authorList>
            <person name="Liu J."/>
        </authorList>
    </citation>
    <scope>NUCLEOTIDE SEQUENCE [LARGE SCALE GENOMIC DNA]</scope>
    <source>
        <strain evidence="7 8">MTEO17</strain>
    </source>
</reference>
<evidence type="ECO:0000256" key="5">
    <source>
        <dbReference type="ARBA" id="ARBA00023136"/>
    </source>
</evidence>
<dbReference type="GO" id="GO:0005886">
    <property type="term" value="C:plasma membrane"/>
    <property type="evidence" value="ECO:0007669"/>
    <property type="project" value="UniProtKB-SubCell"/>
</dbReference>
<evidence type="ECO:0000256" key="1">
    <source>
        <dbReference type="ARBA" id="ARBA00004533"/>
    </source>
</evidence>
<protein>
    <submittedName>
        <fullName evidence="7">Lipid A biosynthesis acyltransferase</fullName>
    </submittedName>
</protein>
<dbReference type="CDD" id="cd07984">
    <property type="entry name" value="LPLAT_LABLAT-like"/>
    <property type="match status" value="1"/>
</dbReference>
<evidence type="ECO:0000256" key="6">
    <source>
        <dbReference type="ARBA" id="ARBA00023315"/>
    </source>
</evidence>
<dbReference type="PANTHER" id="PTHR30606:SF10">
    <property type="entry name" value="PHOSPHATIDYLINOSITOL MANNOSIDE ACYLTRANSFERASE"/>
    <property type="match status" value="1"/>
</dbReference>
<keyword evidence="4 7" id="KW-0808">Transferase</keyword>
<keyword evidence="6 7" id="KW-0012">Acyltransferase</keyword>
<comment type="caution">
    <text evidence="7">The sequence shown here is derived from an EMBL/GenBank/DDBJ whole genome shotgun (WGS) entry which is preliminary data.</text>
</comment>
<evidence type="ECO:0000256" key="2">
    <source>
        <dbReference type="ARBA" id="ARBA00022475"/>
    </source>
</evidence>